<name>A0A4D4J9N0_9PSEU</name>
<feature type="compositionally biased region" description="Pro residues" evidence="1">
    <location>
        <begin position="38"/>
        <end position="74"/>
    </location>
</feature>
<evidence type="ECO:0000313" key="4">
    <source>
        <dbReference type="Proteomes" id="UP000298860"/>
    </source>
</evidence>
<keyword evidence="4" id="KW-1185">Reference proteome</keyword>
<feature type="region of interest" description="Disordered" evidence="1">
    <location>
        <begin position="1"/>
        <end position="77"/>
    </location>
</feature>
<dbReference type="PANTHER" id="PTHR43384">
    <property type="entry name" value="SEPTUM SITE-DETERMINING PROTEIN MIND HOMOLOG, CHLOROPLASTIC-RELATED"/>
    <property type="match status" value="1"/>
</dbReference>
<dbReference type="InterPro" id="IPR027417">
    <property type="entry name" value="P-loop_NTPase"/>
</dbReference>
<dbReference type="GO" id="GO:0005829">
    <property type="term" value="C:cytosol"/>
    <property type="evidence" value="ECO:0007669"/>
    <property type="project" value="TreeGrafter"/>
</dbReference>
<dbReference type="Proteomes" id="UP000298860">
    <property type="component" value="Unassembled WGS sequence"/>
</dbReference>
<dbReference type="PANTHER" id="PTHR43384:SF14">
    <property type="entry name" value="ESX-1 SECRETION-ASSOCIATED PROTEIN ESPI"/>
    <property type="match status" value="1"/>
</dbReference>
<dbReference type="GO" id="GO:0005524">
    <property type="term" value="F:ATP binding"/>
    <property type="evidence" value="ECO:0007669"/>
    <property type="project" value="TreeGrafter"/>
</dbReference>
<sequence length="364" mass="37105">MSTPPTPDRNWPPPAPAPGAPWPGASAQPHPGYAGTQPRPPRPPHGYPGPARPSQPFPALPAPPGAAPSGPPVPTAFVGRVAPGDSVLRKLWRTASRALSSNAPARELAELTAAAQIPVTTGRRIAVTSVRGGSGKSAVAALLGSVYAARRAEPVLAADADPDGGSLPWRLGLTQHPTLAQLAPQLLAARGGDLHGLDQLLTRTGTGLWVLPGGTAGRPGLARDVTRALSRLFAVCVTDCGGGMDAPATVEVLGEAHAVVVVCPATPDGVRSTYGALARVGAGQPAALTRVVVALNTTSADGRAALRERTALDAFHRLDVPVVVLPYDRHVAGGAPIVPSRIGEATLVETTRLAAHALARARQL</sequence>
<dbReference type="InterPro" id="IPR050625">
    <property type="entry name" value="ParA/MinD_ATPase"/>
</dbReference>
<dbReference type="RefSeq" id="WP_225978754.1">
    <property type="nucleotide sequence ID" value="NZ_BJFL01000045.1"/>
</dbReference>
<organism evidence="3 4">
    <name type="scientific">Gandjariella thermophila</name>
    <dbReference type="NCBI Taxonomy" id="1931992"/>
    <lineage>
        <taxon>Bacteria</taxon>
        <taxon>Bacillati</taxon>
        <taxon>Actinomycetota</taxon>
        <taxon>Actinomycetes</taxon>
        <taxon>Pseudonocardiales</taxon>
        <taxon>Pseudonocardiaceae</taxon>
        <taxon>Gandjariella</taxon>
    </lineage>
</organism>
<evidence type="ECO:0000313" key="3">
    <source>
        <dbReference type="EMBL" id="GDY33525.1"/>
    </source>
</evidence>
<feature type="compositionally biased region" description="Pro residues" evidence="1">
    <location>
        <begin position="1"/>
        <end position="21"/>
    </location>
</feature>
<dbReference type="AlphaFoldDB" id="A0A4D4J9N0"/>
<accession>A0A4D4J9N0</accession>
<dbReference type="EMBL" id="BJFL01000045">
    <property type="protein sequence ID" value="GDY33525.1"/>
    <property type="molecule type" value="Genomic_DNA"/>
</dbReference>
<evidence type="ECO:0000259" key="2">
    <source>
        <dbReference type="Pfam" id="PF01656"/>
    </source>
</evidence>
<protein>
    <recommendedName>
        <fullName evidence="2">CobQ/CobB/MinD/ParA nucleotide binding domain-containing protein</fullName>
    </recommendedName>
</protein>
<comment type="caution">
    <text evidence="3">The sequence shown here is derived from an EMBL/GenBank/DDBJ whole genome shotgun (WGS) entry which is preliminary data.</text>
</comment>
<dbReference type="InterPro" id="IPR002586">
    <property type="entry name" value="CobQ/CobB/MinD/ParA_Nub-bd_dom"/>
</dbReference>
<dbReference type="GO" id="GO:0016887">
    <property type="term" value="F:ATP hydrolysis activity"/>
    <property type="evidence" value="ECO:0007669"/>
    <property type="project" value="TreeGrafter"/>
</dbReference>
<dbReference type="Gene3D" id="3.40.50.300">
    <property type="entry name" value="P-loop containing nucleotide triphosphate hydrolases"/>
    <property type="match status" value="1"/>
</dbReference>
<dbReference type="Pfam" id="PF01656">
    <property type="entry name" value="CbiA"/>
    <property type="match status" value="1"/>
</dbReference>
<feature type="domain" description="CobQ/CobB/MinD/ParA nucleotide binding" evidence="2">
    <location>
        <begin position="125"/>
        <end position="331"/>
    </location>
</feature>
<dbReference type="SUPFAM" id="SSF52540">
    <property type="entry name" value="P-loop containing nucleoside triphosphate hydrolases"/>
    <property type="match status" value="1"/>
</dbReference>
<dbReference type="GO" id="GO:0009898">
    <property type="term" value="C:cytoplasmic side of plasma membrane"/>
    <property type="evidence" value="ECO:0007669"/>
    <property type="project" value="TreeGrafter"/>
</dbReference>
<evidence type="ECO:0000256" key="1">
    <source>
        <dbReference type="SAM" id="MobiDB-lite"/>
    </source>
</evidence>
<proteinExistence type="predicted"/>
<reference evidence="4" key="1">
    <citation type="submission" date="2019-04" db="EMBL/GenBank/DDBJ databases">
        <title>Draft genome sequence of Pseudonocardiaceae bacterium SL3-2-4.</title>
        <authorList>
            <person name="Ningsih F."/>
            <person name="Yokota A."/>
            <person name="Sakai Y."/>
            <person name="Nanatani K."/>
            <person name="Yabe S."/>
            <person name="Oetari A."/>
            <person name="Sjamsuridzal W."/>
        </authorList>
    </citation>
    <scope>NUCLEOTIDE SEQUENCE [LARGE SCALE GENOMIC DNA]</scope>
    <source>
        <strain evidence="4">SL3-2-4</strain>
    </source>
</reference>
<dbReference type="GO" id="GO:0051782">
    <property type="term" value="P:negative regulation of cell division"/>
    <property type="evidence" value="ECO:0007669"/>
    <property type="project" value="TreeGrafter"/>
</dbReference>
<gene>
    <name evidence="3" type="ORF">GTS_51580</name>
</gene>